<evidence type="ECO:0000256" key="5">
    <source>
        <dbReference type="ARBA" id="ARBA00022949"/>
    </source>
</evidence>
<evidence type="ECO:0000256" key="1">
    <source>
        <dbReference type="ARBA" id="ARBA00004536"/>
    </source>
</evidence>
<evidence type="ECO:0000313" key="14">
    <source>
        <dbReference type="Proteomes" id="UP000327493"/>
    </source>
</evidence>
<dbReference type="PANTHER" id="PTHR14627:SF0">
    <property type="entry name" value="TRANSMEMBRANE PROTEIN 204"/>
    <property type="match status" value="1"/>
</dbReference>
<comment type="caution">
    <text evidence="13">The sequence shown here is derived from an EMBL/GenBank/DDBJ whole genome shotgun (WGS) entry which is preliminary data.</text>
</comment>
<dbReference type="PANTHER" id="PTHR14627">
    <property type="entry name" value="TRANSMEMBRANE PROTEIN 204"/>
    <property type="match status" value="1"/>
</dbReference>
<keyword evidence="5" id="KW-0965">Cell junction</keyword>
<reference evidence="13 14" key="1">
    <citation type="submission" date="2019-08" db="EMBL/GenBank/DDBJ databases">
        <title>A chromosome-level genome assembly, high-density linkage maps, and genome scans reveal the genomic architecture of hybrid incompatibilities underlying speciation via character displacement in darters (Percidae: Etheostominae).</title>
        <authorList>
            <person name="Moran R.L."/>
            <person name="Catchen J.M."/>
            <person name="Fuller R.C."/>
        </authorList>
    </citation>
    <scope>NUCLEOTIDE SEQUENCE [LARGE SCALE GENOMIC DNA]</scope>
    <source>
        <strain evidence="13">EspeVRDwgs_2016</strain>
        <tissue evidence="13">Muscle</tissue>
    </source>
</reference>
<evidence type="ECO:0000256" key="11">
    <source>
        <dbReference type="SAM" id="MobiDB-lite"/>
    </source>
</evidence>
<proteinExistence type="predicted"/>
<dbReference type="GO" id="GO:0005886">
    <property type="term" value="C:plasma membrane"/>
    <property type="evidence" value="ECO:0007669"/>
    <property type="project" value="UniProtKB-SubCell"/>
</dbReference>
<feature type="transmembrane region" description="Helical" evidence="12">
    <location>
        <begin position="79"/>
        <end position="99"/>
    </location>
</feature>
<sequence length="299" mass="32666">MDLGASWINPRVPELEEEVVVAAEEVERSQGAQSTVGAAAQEERQGSGQDSAEDQGSVEGHEGGGEVAGARRRMAVQRLVAAAVAVALLSLVLNNVAAFTPSWVLQALEDGRKRSVGLWRMCPNGGERGRDDLQAGRRGHGPQRNCEGLGWGSDYAGYQESRSTVRLQFDMMRACNLMATVALTAGQLIFLLGLMELPFITQESQWWEEAIAALFQLASFVLVIGLVTFYRIGPYTHLSYSCYLDIAACLLATVAAAMLIWNILHRRDDCLAPRVIIISRSLTSPFHPRLDNDYVESPC</sequence>
<feature type="transmembrane region" description="Helical" evidence="12">
    <location>
        <begin position="177"/>
        <end position="199"/>
    </location>
</feature>
<keyword evidence="6 12" id="KW-1133">Transmembrane helix</keyword>
<dbReference type="EMBL" id="VOFY01000021">
    <property type="protein sequence ID" value="KAA8581680.1"/>
    <property type="molecule type" value="Genomic_DNA"/>
</dbReference>
<feature type="transmembrane region" description="Helical" evidence="12">
    <location>
        <begin position="211"/>
        <end position="232"/>
    </location>
</feature>
<organism evidence="13 14">
    <name type="scientific">Etheostoma spectabile</name>
    <name type="common">orangethroat darter</name>
    <dbReference type="NCBI Taxonomy" id="54343"/>
    <lineage>
        <taxon>Eukaryota</taxon>
        <taxon>Metazoa</taxon>
        <taxon>Chordata</taxon>
        <taxon>Craniata</taxon>
        <taxon>Vertebrata</taxon>
        <taxon>Euteleostomi</taxon>
        <taxon>Actinopterygii</taxon>
        <taxon>Neopterygii</taxon>
        <taxon>Teleostei</taxon>
        <taxon>Neoteleostei</taxon>
        <taxon>Acanthomorphata</taxon>
        <taxon>Eupercaria</taxon>
        <taxon>Perciformes</taxon>
        <taxon>Percoidei</taxon>
        <taxon>Percidae</taxon>
        <taxon>Etheostomatinae</taxon>
        <taxon>Etheostoma</taxon>
    </lineage>
</organism>
<evidence type="ECO:0000256" key="6">
    <source>
        <dbReference type="ARBA" id="ARBA00022989"/>
    </source>
</evidence>
<feature type="region of interest" description="Disordered" evidence="11">
    <location>
        <begin position="23"/>
        <end position="66"/>
    </location>
</feature>
<comment type="subcellular location">
    <subcellularLocation>
        <location evidence="1">Cell junction</location>
        <location evidence="1">Adherens junction</location>
    </subcellularLocation>
    <subcellularLocation>
        <location evidence="2">Cell membrane</location>
        <topology evidence="2">Multi-pass membrane protein</topology>
    </subcellularLocation>
</comment>
<protein>
    <recommendedName>
        <fullName evidence="9">Transmembrane protein 204</fullName>
    </recommendedName>
    <alternativeName>
        <fullName evidence="10">Claudin-like protein 24</fullName>
    </alternativeName>
</protein>
<dbReference type="FunFam" id="1.20.140.150:FF:000008">
    <property type="entry name" value="Transmembrane protein 204"/>
    <property type="match status" value="1"/>
</dbReference>
<evidence type="ECO:0000313" key="13">
    <source>
        <dbReference type="EMBL" id="KAA8581680.1"/>
    </source>
</evidence>
<evidence type="ECO:0000256" key="12">
    <source>
        <dbReference type="SAM" id="Phobius"/>
    </source>
</evidence>
<keyword evidence="7 12" id="KW-0472">Membrane</keyword>
<evidence type="ECO:0000256" key="10">
    <source>
        <dbReference type="ARBA" id="ARBA00083504"/>
    </source>
</evidence>
<keyword evidence="4 12" id="KW-0812">Transmembrane</keyword>
<dbReference type="InterPro" id="IPR038992">
    <property type="entry name" value="TMEM204"/>
</dbReference>
<gene>
    <name evidence="13" type="ORF">FQN60_003261</name>
</gene>
<evidence type="ECO:0000256" key="9">
    <source>
        <dbReference type="ARBA" id="ARBA00067890"/>
    </source>
</evidence>
<dbReference type="AlphaFoldDB" id="A0A5J5CMV7"/>
<accession>A0A5J5CMV7</accession>
<dbReference type="Gene3D" id="1.20.140.150">
    <property type="match status" value="1"/>
</dbReference>
<comment type="function">
    <text evidence="8">Can influence paracellular permeability. Appears to be involved in cell-cell interactions through adherens.</text>
</comment>
<evidence type="ECO:0000256" key="2">
    <source>
        <dbReference type="ARBA" id="ARBA00004651"/>
    </source>
</evidence>
<evidence type="ECO:0000256" key="3">
    <source>
        <dbReference type="ARBA" id="ARBA00022475"/>
    </source>
</evidence>
<name>A0A5J5CMV7_9PERO</name>
<dbReference type="GO" id="GO:0005912">
    <property type="term" value="C:adherens junction"/>
    <property type="evidence" value="ECO:0007669"/>
    <property type="project" value="UniProtKB-SubCell"/>
</dbReference>
<evidence type="ECO:0000256" key="4">
    <source>
        <dbReference type="ARBA" id="ARBA00022692"/>
    </source>
</evidence>
<keyword evidence="3" id="KW-1003">Cell membrane</keyword>
<keyword evidence="14" id="KW-1185">Reference proteome</keyword>
<evidence type="ECO:0000256" key="8">
    <source>
        <dbReference type="ARBA" id="ARBA00057987"/>
    </source>
</evidence>
<feature type="transmembrane region" description="Helical" evidence="12">
    <location>
        <begin position="238"/>
        <end position="264"/>
    </location>
</feature>
<dbReference type="Proteomes" id="UP000327493">
    <property type="component" value="Chromosome 21"/>
</dbReference>
<evidence type="ECO:0000256" key="7">
    <source>
        <dbReference type="ARBA" id="ARBA00023136"/>
    </source>
</evidence>